<dbReference type="InterPro" id="IPR029058">
    <property type="entry name" value="AB_hydrolase_fold"/>
</dbReference>
<protein>
    <submittedName>
        <fullName evidence="2">Alpha/beta fold hydrolase</fullName>
    </submittedName>
</protein>
<keyword evidence="2" id="KW-0378">Hydrolase</keyword>
<feature type="domain" description="AB hydrolase-1" evidence="1">
    <location>
        <begin position="40"/>
        <end position="303"/>
    </location>
</feature>
<gene>
    <name evidence="2" type="ORF">KME15_15185</name>
</gene>
<dbReference type="GO" id="GO:0016787">
    <property type="term" value="F:hydrolase activity"/>
    <property type="evidence" value="ECO:0007669"/>
    <property type="project" value="UniProtKB-KW"/>
</dbReference>
<accession>A0A951QC06</accession>
<dbReference type="EMBL" id="JAHHHD010000017">
    <property type="protein sequence ID" value="MBW4660017.1"/>
    <property type="molecule type" value="Genomic_DNA"/>
</dbReference>
<dbReference type="Gene3D" id="3.40.50.1820">
    <property type="entry name" value="alpha/beta hydrolase"/>
    <property type="match status" value="1"/>
</dbReference>
<dbReference type="AlphaFoldDB" id="A0A951QC06"/>
<dbReference type="Proteomes" id="UP000757435">
    <property type="component" value="Unassembled WGS sequence"/>
</dbReference>
<evidence type="ECO:0000259" key="1">
    <source>
        <dbReference type="Pfam" id="PF12697"/>
    </source>
</evidence>
<organism evidence="2 3">
    <name type="scientific">Drouetiella hepatica Uher 2000/2452</name>
    <dbReference type="NCBI Taxonomy" id="904376"/>
    <lineage>
        <taxon>Bacteria</taxon>
        <taxon>Bacillati</taxon>
        <taxon>Cyanobacteriota</taxon>
        <taxon>Cyanophyceae</taxon>
        <taxon>Oculatellales</taxon>
        <taxon>Oculatellaceae</taxon>
        <taxon>Drouetiella</taxon>
    </lineage>
</organism>
<dbReference type="Pfam" id="PF12697">
    <property type="entry name" value="Abhydrolase_6"/>
    <property type="match status" value="1"/>
</dbReference>
<sequence>MPELLQQTQPETQFYQWRSYRCAYEVRTSPNQVDDTRSPLLLLHPIGVGLSRRFWNRFCQTWFQSGQTRSIYSLDLLGCGDSDMPHVAYSPEDWAEQLQFFLQTVVKKPVVLVAQGALLPVAIALIQLQQLQNQSQPRLVQSLVLSGPPAWAVMTKPTPIWQQKLLWNLLFDSPAGRAFYEYARRRQFIASFSVRQLFAEAAAVDEEWLHTLVTDAKTPGRRYAVFSFLAGFWRKNWETAMTQLNVPTLVVVGDQASSISKSGKGEDPGDRLQDYLRRLPQGQGVQIAGRNVLPYESTELFVEAIAPFIDQA</sequence>
<dbReference type="SUPFAM" id="SSF53474">
    <property type="entry name" value="alpha/beta-Hydrolases"/>
    <property type="match status" value="1"/>
</dbReference>
<dbReference type="PANTHER" id="PTHR46438:SF2">
    <property type="entry name" value="ALPHA_BETA-HYDROLASES SUPERFAMILY PROTEIN"/>
    <property type="match status" value="1"/>
</dbReference>
<name>A0A951QC06_9CYAN</name>
<reference evidence="2" key="1">
    <citation type="submission" date="2021-05" db="EMBL/GenBank/DDBJ databases">
        <authorList>
            <person name="Pietrasiak N."/>
            <person name="Ward R."/>
            <person name="Stajich J.E."/>
            <person name="Kurbessoian T."/>
        </authorList>
    </citation>
    <scope>NUCLEOTIDE SEQUENCE</scope>
    <source>
        <strain evidence="2">UHER 2000/2452</strain>
    </source>
</reference>
<evidence type="ECO:0000313" key="3">
    <source>
        <dbReference type="Proteomes" id="UP000757435"/>
    </source>
</evidence>
<reference evidence="2" key="2">
    <citation type="journal article" date="2022" name="Microbiol. Resour. Announc.">
        <title>Metagenome Sequencing to Explore Phylogenomics of Terrestrial Cyanobacteria.</title>
        <authorList>
            <person name="Ward R.D."/>
            <person name="Stajich J.E."/>
            <person name="Johansen J.R."/>
            <person name="Huntemann M."/>
            <person name="Clum A."/>
            <person name="Foster B."/>
            <person name="Foster B."/>
            <person name="Roux S."/>
            <person name="Palaniappan K."/>
            <person name="Varghese N."/>
            <person name="Mukherjee S."/>
            <person name="Reddy T.B.K."/>
            <person name="Daum C."/>
            <person name="Copeland A."/>
            <person name="Chen I.A."/>
            <person name="Ivanova N.N."/>
            <person name="Kyrpides N.C."/>
            <person name="Shapiro N."/>
            <person name="Eloe-Fadrosh E.A."/>
            <person name="Pietrasiak N."/>
        </authorList>
    </citation>
    <scope>NUCLEOTIDE SEQUENCE</scope>
    <source>
        <strain evidence="2">UHER 2000/2452</strain>
    </source>
</reference>
<evidence type="ECO:0000313" key="2">
    <source>
        <dbReference type="EMBL" id="MBW4660017.1"/>
    </source>
</evidence>
<dbReference type="PANTHER" id="PTHR46438">
    <property type="entry name" value="ALPHA/BETA-HYDROLASES SUPERFAMILY PROTEIN"/>
    <property type="match status" value="1"/>
</dbReference>
<dbReference type="InterPro" id="IPR000073">
    <property type="entry name" value="AB_hydrolase_1"/>
</dbReference>
<proteinExistence type="predicted"/>
<comment type="caution">
    <text evidence="2">The sequence shown here is derived from an EMBL/GenBank/DDBJ whole genome shotgun (WGS) entry which is preliminary data.</text>
</comment>